<sequence length="126" mass="14058">MHLVRRRHVLGVPETRRFPPRMREGQREGHPFLSRDSITEDPENGLEAVRQRGWEGETGTGTERDRCPAGQAARQACGGQGAREGSRRTFLSPEELNLSPSSTGQPPEISNQDRVSVNVFVLNKLL</sequence>
<feature type="compositionally biased region" description="Low complexity" evidence="1">
    <location>
        <begin position="91"/>
        <end position="102"/>
    </location>
</feature>
<protein>
    <submittedName>
        <fullName evidence="2">Uncharacterized protein</fullName>
    </submittedName>
</protein>
<feature type="region of interest" description="Disordered" evidence="1">
    <location>
        <begin position="15"/>
        <end position="112"/>
    </location>
</feature>
<name>A0A7J8FI77_ROUAE</name>
<dbReference type="AlphaFoldDB" id="A0A7J8FI77"/>
<comment type="caution">
    <text evidence="2">The sequence shown here is derived from an EMBL/GenBank/DDBJ whole genome shotgun (WGS) entry which is preliminary data.</text>
</comment>
<keyword evidence="3" id="KW-1185">Reference proteome</keyword>
<feature type="compositionally biased region" description="Low complexity" evidence="1">
    <location>
        <begin position="68"/>
        <end position="77"/>
    </location>
</feature>
<gene>
    <name evidence="2" type="ORF">HJG63_011838</name>
</gene>
<dbReference type="EMBL" id="JACASE010000007">
    <property type="protein sequence ID" value="KAF6447376.1"/>
    <property type="molecule type" value="Genomic_DNA"/>
</dbReference>
<reference evidence="2 3" key="1">
    <citation type="journal article" date="2020" name="Nature">
        <title>Six reference-quality genomes reveal evolution of bat adaptations.</title>
        <authorList>
            <person name="Jebb D."/>
            <person name="Huang Z."/>
            <person name="Pippel M."/>
            <person name="Hughes G.M."/>
            <person name="Lavrichenko K."/>
            <person name="Devanna P."/>
            <person name="Winkler S."/>
            <person name="Jermiin L.S."/>
            <person name="Skirmuntt E.C."/>
            <person name="Katzourakis A."/>
            <person name="Burkitt-Gray L."/>
            <person name="Ray D.A."/>
            <person name="Sullivan K.A.M."/>
            <person name="Roscito J.G."/>
            <person name="Kirilenko B.M."/>
            <person name="Davalos L.M."/>
            <person name="Corthals A.P."/>
            <person name="Power M.L."/>
            <person name="Jones G."/>
            <person name="Ransome R.D."/>
            <person name="Dechmann D.K.N."/>
            <person name="Locatelli A.G."/>
            <person name="Puechmaille S.J."/>
            <person name="Fedrigo O."/>
            <person name="Jarvis E.D."/>
            <person name="Hiller M."/>
            <person name="Vernes S.C."/>
            <person name="Myers E.W."/>
            <person name="Teeling E.C."/>
        </authorList>
    </citation>
    <scope>NUCLEOTIDE SEQUENCE [LARGE SCALE GENOMIC DNA]</scope>
    <source>
        <strain evidence="2">MRouAeg1</strain>
        <tissue evidence="2">Muscle</tissue>
    </source>
</reference>
<feature type="compositionally biased region" description="Basic and acidic residues" evidence="1">
    <location>
        <begin position="15"/>
        <end position="30"/>
    </location>
</feature>
<feature type="compositionally biased region" description="Polar residues" evidence="1">
    <location>
        <begin position="103"/>
        <end position="112"/>
    </location>
</feature>
<proteinExistence type="predicted"/>
<organism evidence="2 3">
    <name type="scientific">Rousettus aegyptiacus</name>
    <name type="common">Egyptian fruit bat</name>
    <name type="synonym">Pteropus aegyptiacus</name>
    <dbReference type="NCBI Taxonomy" id="9407"/>
    <lineage>
        <taxon>Eukaryota</taxon>
        <taxon>Metazoa</taxon>
        <taxon>Chordata</taxon>
        <taxon>Craniata</taxon>
        <taxon>Vertebrata</taxon>
        <taxon>Euteleostomi</taxon>
        <taxon>Mammalia</taxon>
        <taxon>Eutheria</taxon>
        <taxon>Laurasiatheria</taxon>
        <taxon>Chiroptera</taxon>
        <taxon>Yinpterochiroptera</taxon>
        <taxon>Pteropodoidea</taxon>
        <taxon>Pteropodidae</taxon>
        <taxon>Rousettinae</taxon>
        <taxon>Rousettus</taxon>
    </lineage>
</organism>
<evidence type="ECO:0000313" key="3">
    <source>
        <dbReference type="Proteomes" id="UP000593571"/>
    </source>
</evidence>
<dbReference type="Proteomes" id="UP000593571">
    <property type="component" value="Unassembled WGS sequence"/>
</dbReference>
<accession>A0A7J8FI77</accession>
<evidence type="ECO:0000256" key="1">
    <source>
        <dbReference type="SAM" id="MobiDB-lite"/>
    </source>
</evidence>
<evidence type="ECO:0000313" key="2">
    <source>
        <dbReference type="EMBL" id="KAF6447376.1"/>
    </source>
</evidence>